<gene>
    <name evidence="1" type="ORF">ST47_g10581</name>
</gene>
<dbReference type="GO" id="GO:0000398">
    <property type="term" value="P:mRNA splicing, via spliceosome"/>
    <property type="evidence" value="ECO:0007669"/>
    <property type="project" value="InterPro"/>
</dbReference>
<evidence type="ECO:0000313" key="2">
    <source>
        <dbReference type="Proteomes" id="UP000076837"/>
    </source>
</evidence>
<dbReference type="PANTHER" id="PTHR12111:SF1">
    <property type="entry name" value="SPLICING FACTOR YJU2"/>
    <property type="match status" value="1"/>
</dbReference>
<accession>A0A162V943</accession>
<dbReference type="Proteomes" id="UP000076837">
    <property type="component" value="Unassembled WGS sequence"/>
</dbReference>
<comment type="caution">
    <text evidence="1">The sequence shown here is derived from an EMBL/GenBank/DDBJ whole genome shotgun (WGS) entry which is preliminary data.</text>
</comment>
<dbReference type="OrthoDB" id="674963at2759"/>
<dbReference type="PANTHER" id="PTHR12111">
    <property type="entry name" value="SPLICING FACTOR YJU2"/>
    <property type="match status" value="1"/>
</dbReference>
<dbReference type="AlphaFoldDB" id="A0A162V943"/>
<dbReference type="Pfam" id="PF04502">
    <property type="entry name" value="Saf4_Yju2"/>
    <property type="match status" value="1"/>
</dbReference>
<protein>
    <submittedName>
        <fullName evidence="1">Hydrolase</fullName>
    </submittedName>
</protein>
<dbReference type="GO" id="GO:0071006">
    <property type="term" value="C:U2-type catalytic step 1 spliceosome"/>
    <property type="evidence" value="ECO:0007669"/>
    <property type="project" value="TreeGrafter"/>
</dbReference>
<dbReference type="EMBL" id="JYNV01000335">
    <property type="protein sequence ID" value="KZM18299.1"/>
    <property type="molecule type" value="Genomic_DNA"/>
</dbReference>
<organism evidence="1 2">
    <name type="scientific">Didymella rabiei</name>
    <name type="common">Chickpea ascochyta blight fungus</name>
    <name type="synonym">Mycosphaerella rabiei</name>
    <dbReference type="NCBI Taxonomy" id="5454"/>
    <lineage>
        <taxon>Eukaryota</taxon>
        <taxon>Fungi</taxon>
        <taxon>Dikarya</taxon>
        <taxon>Ascomycota</taxon>
        <taxon>Pezizomycotina</taxon>
        <taxon>Dothideomycetes</taxon>
        <taxon>Pleosporomycetidae</taxon>
        <taxon>Pleosporales</taxon>
        <taxon>Pleosporineae</taxon>
        <taxon>Didymellaceae</taxon>
        <taxon>Ascochyta</taxon>
    </lineage>
</organism>
<reference evidence="1 2" key="1">
    <citation type="journal article" date="2016" name="Sci. Rep.">
        <title>Draft genome sequencing and secretome analysis of fungal phytopathogen Ascochyta rabiei provides insight into the necrotrophic effector repertoire.</title>
        <authorList>
            <person name="Verma S."/>
            <person name="Gazara R.K."/>
            <person name="Nizam S."/>
            <person name="Parween S."/>
            <person name="Chattopadhyay D."/>
            <person name="Verma P.K."/>
        </authorList>
    </citation>
    <scope>NUCLEOTIDE SEQUENCE [LARGE SCALE GENOMIC DNA]</scope>
    <source>
        <strain evidence="1 2">ArDII</strain>
    </source>
</reference>
<dbReference type="GO" id="GO:0016787">
    <property type="term" value="F:hydrolase activity"/>
    <property type="evidence" value="ECO:0007669"/>
    <property type="project" value="UniProtKB-KW"/>
</dbReference>
<keyword evidence="1" id="KW-0378">Hydrolase</keyword>
<sequence>MIDYRLVSSAKRGYEPWRKEAEAGESTEARLDRLEREELKNDEPAFERLESTIEDAKQEMDIENALDEIRAVNARREAVLTPSLLLTIDGTKKSFDIEDTKTAQAAFIEATRRVVVVDEEDEDANSWSIQPAEPKTEVCWIGNSLNYSPPPTSVTNEGFTRELTRGKHDDREPPSYSRSCYRRERQRSCSSLPKQLGRAWVLLVSAVDAEVERWVILLASARELNLFGRKYGAGATGNLYLSAAISVRDDVWIKIIKNTHE</sequence>
<dbReference type="STRING" id="5454.A0A162V943"/>
<dbReference type="InterPro" id="IPR007590">
    <property type="entry name" value="Saf4/Yju2"/>
</dbReference>
<keyword evidence="2" id="KW-1185">Reference proteome</keyword>
<evidence type="ECO:0000313" key="1">
    <source>
        <dbReference type="EMBL" id="KZM18299.1"/>
    </source>
</evidence>
<name>A0A162V943_DIDRA</name>
<proteinExistence type="predicted"/>